<evidence type="ECO:0000313" key="2">
    <source>
        <dbReference type="Proteomes" id="UP000765509"/>
    </source>
</evidence>
<comment type="caution">
    <text evidence="1">The sequence shown here is derived from an EMBL/GenBank/DDBJ whole genome shotgun (WGS) entry which is preliminary data.</text>
</comment>
<name>A0A9Q3BHB2_9BASI</name>
<sequence>MNNKEAKIHLDSGAVCTCVGKDLFGKIYTNWQEKLMPIEGIKFRSASQDMHTLGIIEAEMIFPHPAENRYFTIGEKKRQKFAFPLEKKELTVIRQLRNVNKEIFVSDQLIKAQISPELTLETKGNLIKILYQYREAFASDNEPLGAPEGHEVDIMLNVERPYPPLLRRPTLPAREALETHINELMKPGVLRNIGHNEESEFTAPFNH</sequence>
<gene>
    <name evidence="1" type="ORF">O181_004610</name>
</gene>
<protein>
    <submittedName>
        <fullName evidence="1">Uncharacterized protein</fullName>
    </submittedName>
</protein>
<dbReference type="AlphaFoldDB" id="A0A9Q3BHB2"/>
<evidence type="ECO:0000313" key="1">
    <source>
        <dbReference type="EMBL" id="MBW0464895.1"/>
    </source>
</evidence>
<dbReference type="Proteomes" id="UP000765509">
    <property type="component" value="Unassembled WGS sequence"/>
</dbReference>
<proteinExistence type="predicted"/>
<accession>A0A9Q3BHB2</accession>
<keyword evidence="2" id="KW-1185">Reference proteome</keyword>
<organism evidence="1 2">
    <name type="scientific">Austropuccinia psidii MF-1</name>
    <dbReference type="NCBI Taxonomy" id="1389203"/>
    <lineage>
        <taxon>Eukaryota</taxon>
        <taxon>Fungi</taxon>
        <taxon>Dikarya</taxon>
        <taxon>Basidiomycota</taxon>
        <taxon>Pucciniomycotina</taxon>
        <taxon>Pucciniomycetes</taxon>
        <taxon>Pucciniales</taxon>
        <taxon>Sphaerophragmiaceae</taxon>
        <taxon>Austropuccinia</taxon>
    </lineage>
</organism>
<dbReference type="EMBL" id="AVOT02000910">
    <property type="protein sequence ID" value="MBW0464895.1"/>
    <property type="molecule type" value="Genomic_DNA"/>
</dbReference>
<reference evidence="1" key="1">
    <citation type="submission" date="2021-03" db="EMBL/GenBank/DDBJ databases">
        <title>Draft genome sequence of rust myrtle Austropuccinia psidii MF-1, a brazilian biotype.</title>
        <authorList>
            <person name="Quecine M.C."/>
            <person name="Pachon D.M.R."/>
            <person name="Bonatelli M.L."/>
            <person name="Correr F.H."/>
            <person name="Franceschini L.M."/>
            <person name="Leite T.F."/>
            <person name="Margarido G.R.A."/>
            <person name="Almeida C.A."/>
            <person name="Ferrarezi J.A."/>
            <person name="Labate C.A."/>
        </authorList>
    </citation>
    <scope>NUCLEOTIDE SEQUENCE</scope>
    <source>
        <strain evidence="1">MF-1</strain>
    </source>
</reference>
<dbReference type="OrthoDB" id="3250101at2759"/>